<keyword evidence="2" id="KW-1185">Reference proteome</keyword>
<name>A0A4Y1YNU8_9PROT</name>
<reference evidence="1 2" key="1">
    <citation type="submission" date="2019-06" db="EMBL/GenBank/DDBJ databases">
        <title>Nitrosomonas stercoris KYUHI-S whole genome shotgun sequence.</title>
        <authorList>
            <person name="Nakagawa T."/>
            <person name="Tsuchiya Y."/>
            <person name="Takahashi R."/>
        </authorList>
    </citation>
    <scope>NUCLEOTIDE SEQUENCE [LARGE SCALE GENOMIC DNA]</scope>
    <source>
        <strain evidence="1 2">KYUHI-S</strain>
    </source>
</reference>
<dbReference type="SUPFAM" id="SSF52768">
    <property type="entry name" value="Arginase/deacetylase"/>
    <property type="match status" value="1"/>
</dbReference>
<dbReference type="InterPro" id="IPR023696">
    <property type="entry name" value="Ureohydrolase_dom_sf"/>
</dbReference>
<dbReference type="EMBL" id="AP019755">
    <property type="protein sequence ID" value="BBL35369.1"/>
    <property type="molecule type" value="Genomic_DNA"/>
</dbReference>
<dbReference type="Proteomes" id="UP000316473">
    <property type="component" value="Chromosome"/>
</dbReference>
<dbReference type="Gene3D" id="3.40.800.10">
    <property type="entry name" value="Ureohydrolase domain"/>
    <property type="match status" value="1"/>
</dbReference>
<dbReference type="KEGG" id="nst:Nstercoris_01632"/>
<evidence type="ECO:0008006" key="3">
    <source>
        <dbReference type="Google" id="ProtNLM"/>
    </source>
</evidence>
<dbReference type="AlphaFoldDB" id="A0A4Y1YNU8"/>
<proteinExistence type="predicted"/>
<sequence length="289" mass="33545">MTPQYPNQLHIDLDGELSAVVAALEIPSIDMRNWGAQLRFSATRKKIEYFYLEIKPHLQPFTLYGSGDFHHLSALWLRQIQESFILLSFDNHPDWDIRPPRWCCGGWINRALELNQLKAAQVWGCGNFELNWPHHLFAPRKALKTKRLQVFAWQERYPNLAICQQGSITRDTWRTTFLQQLAGWQGHHIYITIDLDCLDSTEFFSNWEHGLFTVEDLAWAITQVREHAILIGGDMCGAYSDPSYSRWTQQLISTLDHPKLPNISPAKAAHNNHKAITRLWPLLTHPNNQ</sequence>
<evidence type="ECO:0000313" key="2">
    <source>
        <dbReference type="Proteomes" id="UP000316473"/>
    </source>
</evidence>
<evidence type="ECO:0000313" key="1">
    <source>
        <dbReference type="EMBL" id="BBL35369.1"/>
    </source>
</evidence>
<organism evidence="1 2">
    <name type="scientific">Nitrosomonas stercoris</name>
    <dbReference type="NCBI Taxonomy" id="1444684"/>
    <lineage>
        <taxon>Bacteria</taxon>
        <taxon>Pseudomonadati</taxon>
        <taxon>Pseudomonadota</taxon>
        <taxon>Betaproteobacteria</taxon>
        <taxon>Nitrosomonadales</taxon>
        <taxon>Nitrosomonadaceae</taxon>
        <taxon>Nitrosomonas</taxon>
    </lineage>
</organism>
<accession>A0A4Y1YNU8</accession>
<protein>
    <recommendedName>
        <fullName evidence="3">Arginase</fullName>
    </recommendedName>
</protein>
<gene>
    <name evidence="1" type="ORF">Nstercoris_01632</name>
</gene>